<dbReference type="EMBL" id="WIVE01000047">
    <property type="protein sequence ID" value="MQX37567.1"/>
    <property type="molecule type" value="Genomic_DNA"/>
</dbReference>
<dbReference type="PANTHER" id="PTHR36700">
    <property type="entry name" value="CRISPR SYSTEM CMR SUBUNIT CMR4"/>
    <property type="match status" value="1"/>
</dbReference>
<dbReference type="PANTHER" id="PTHR36700:SF1">
    <property type="entry name" value="CRISPR SYSTEM CMR SUBUNIT CMR4"/>
    <property type="match status" value="1"/>
</dbReference>
<comment type="caution">
    <text evidence="3">The sequence shown here is derived from an EMBL/GenBank/DDBJ whole genome shotgun (WGS) entry which is preliminary data.</text>
</comment>
<protein>
    <submittedName>
        <fullName evidence="3">Type III-B CRISPR module RAMP protein Cmr4</fullName>
    </submittedName>
</protein>
<feature type="domain" description="CRISPR type III-associated protein" evidence="2">
    <location>
        <begin position="12"/>
        <end position="304"/>
    </location>
</feature>
<keyword evidence="1" id="KW-0051">Antiviral defense</keyword>
<organism evidence="3 4">
    <name type="scientific">Roseospira navarrensis</name>
    <dbReference type="NCBI Taxonomy" id="140058"/>
    <lineage>
        <taxon>Bacteria</taxon>
        <taxon>Pseudomonadati</taxon>
        <taxon>Pseudomonadota</taxon>
        <taxon>Alphaproteobacteria</taxon>
        <taxon>Rhodospirillales</taxon>
        <taxon>Rhodospirillaceae</taxon>
        <taxon>Roseospira</taxon>
    </lineage>
</organism>
<keyword evidence="4" id="KW-1185">Reference proteome</keyword>
<accession>A0A7X2D5D2</accession>
<proteinExistence type="predicted"/>
<dbReference type="Proteomes" id="UP000434582">
    <property type="component" value="Unassembled WGS sequence"/>
</dbReference>
<evidence type="ECO:0000313" key="3">
    <source>
        <dbReference type="EMBL" id="MQX37567.1"/>
    </source>
</evidence>
<name>A0A7X2D5D2_9PROT</name>
<dbReference type="AlphaFoldDB" id="A0A7X2D5D2"/>
<evidence type="ECO:0000256" key="1">
    <source>
        <dbReference type="ARBA" id="ARBA00023118"/>
    </source>
</evidence>
<dbReference type="GO" id="GO:0051607">
    <property type="term" value="P:defense response to virus"/>
    <property type="evidence" value="ECO:0007669"/>
    <property type="project" value="UniProtKB-KW"/>
</dbReference>
<sequence>MTIWSNTAVLGLYTLSPTHYGTGQTTGAVDLPIARDAATGFPVLPAPGIKGVLRDVAEHTDALAGKVTALFGAWIGGTESGDLAPGLLAFTEARLIAYPARSLSRPFLHVTFPLILEGLMRDLRATGGSLGSPLDTITVSEESGARVADPALDGEAVILEDLIYPAEEVTHDKAVEALANSLAALIPDHETATRARLTRGLVVIPDADFAALMQSAIPVHARVQLTSMKTTDSHNGESGNLWYEEALPSDCLFAALIGERRARPGGRANAHTGNDRAGLGDLISRADAFGVLQIGGNETVGQGLCLGTLLAGQTGRAAP</sequence>
<dbReference type="NCBIfam" id="TIGR02580">
    <property type="entry name" value="cas_RAMP_Cmr4"/>
    <property type="match status" value="1"/>
</dbReference>
<dbReference type="InterPro" id="IPR013410">
    <property type="entry name" value="CRISPR-assoc_RAMP_Cmr4"/>
</dbReference>
<evidence type="ECO:0000313" key="4">
    <source>
        <dbReference type="Proteomes" id="UP000434582"/>
    </source>
</evidence>
<dbReference type="Pfam" id="PF03787">
    <property type="entry name" value="RAMPs"/>
    <property type="match status" value="1"/>
</dbReference>
<dbReference type="RefSeq" id="WP_153345180.1">
    <property type="nucleotide sequence ID" value="NZ_WIVE01000047.1"/>
</dbReference>
<gene>
    <name evidence="3" type="primary">cmr4</name>
    <name evidence="3" type="ORF">GHC57_13670</name>
</gene>
<dbReference type="OrthoDB" id="9789361at2"/>
<reference evidence="3 4" key="1">
    <citation type="submission" date="2019-10" db="EMBL/GenBank/DDBJ databases">
        <title>Draft whole-genome sequence of the purple nonsulfur photosynthetic bacterium Roseospira navarrensis DSM 15114.</title>
        <authorList>
            <person name="Kyndt J.A."/>
            <person name="Meyer T.E."/>
        </authorList>
    </citation>
    <scope>NUCLEOTIDE SEQUENCE [LARGE SCALE GENOMIC DNA]</scope>
    <source>
        <strain evidence="3 4">DSM 15114</strain>
    </source>
</reference>
<evidence type="ECO:0000259" key="2">
    <source>
        <dbReference type="Pfam" id="PF03787"/>
    </source>
</evidence>
<dbReference type="InterPro" id="IPR005537">
    <property type="entry name" value="RAMP_III_fam"/>
</dbReference>